<dbReference type="InterPro" id="IPR001041">
    <property type="entry name" value="2Fe-2S_ferredoxin-type"/>
</dbReference>
<dbReference type="PANTHER" id="PTHR45331">
    <property type="entry name" value="OXIDOREDUCTASE, IRON-SULPHUR BINDING SUBUNIT-RELATED-RELATED"/>
    <property type="match status" value="1"/>
</dbReference>
<evidence type="ECO:0000313" key="7">
    <source>
        <dbReference type="EMBL" id="ANF59498.1"/>
    </source>
</evidence>
<dbReference type="GO" id="GO:0016903">
    <property type="term" value="F:oxidoreductase activity, acting on the aldehyde or oxo group of donors"/>
    <property type="evidence" value="ECO:0007669"/>
    <property type="project" value="TreeGrafter"/>
</dbReference>
<dbReference type="Gene3D" id="3.10.20.30">
    <property type="match status" value="1"/>
</dbReference>
<sequence>MLSEGDRSPPGTLRVGFTLNGRPASIDVEPNVVLLDALRDRFSLTGTHKGCDHGQCGACTVHLDGRAVNACLILAASVDGARVTTIEGLAASHQGEGLHPLQRAFHQCDAYQCGYCTSGQIMSAAALIADERVPSDDASVREAMSGNICRCGAYKNILLAIQTARAELGVGRA</sequence>
<dbReference type="EMBL" id="CP015243">
    <property type="protein sequence ID" value="ANF59498.1"/>
    <property type="molecule type" value="Genomic_DNA"/>
</dbReference>
<reference evidence="7 8" key="1">
    <citation type="submission" date="2016-04" db="EMBL/GenBank/DDBJ databases">
        <title>Complete Genome Sequence of Halotalea alkalilenta IHB B 13600.</title>
        <authorList>
            <person name="Swarnkar M.K."/>
            <person name="Sharma A."/>
            <person name="Kaushal K."/>
            <person name="Soni R."/>
            <person name="Rana S."/>
            <person name="Singh A.K."/>
            <person name="Gulati A."/>
        </authorList>
    </citation>
    <scope>NUCLEOTIDE SEQUENCE [LARGE SCALE GENOMIC DNA]</scope>
    <source>
        <strain evidence="7 8">IHB B 13600</strain>
    </source>
</reference>
<organism evidence="7 8">
    <name type="scientific">Halotalea alkalilenta</name>
    <dbReference type="NCBI Taxonomy" id="376489"/>
    <lineage>
        <taxon>Bacteria</taxon>
        <taxon>Pseudomonadati</taxon>
        <taxon>Pseudomonadota</taxon>
        <taxon>Gammaproteobacteria</taxon>
        <taxon>Oceanospirillales</taxon>
        <taxon>Halomonadaceae</taxon>
        <taxon>Halotalea</taxon>
    </lineage>
</organism>
<dbReference type="InterPro" id="IPR002888">
    <property type="entry name" value="2Fe-2S-bd"/>
</dbReference>
<keyword evidence="8" id="KW-1185">Reference proteome</keyword>
<dbReference type="SUPFAM" id="SSF54292">
    <property type="entry name" value="2Fe-2S ferredoxin-like"/>
    <property type="match status" value="1"/>
</dbReference>
<protein>
    <submittedName>
        <fullName evidence="7">2Fe-2S ferredoxin</fullName>
    </submittedName>
</protein>
<dbReference type="InterPro" id="IPR036884">
    <property type="entry name" value="2Fe-2S-bd_dom_sf"/>
</dbReference>
<dbReference type="CDD" id="cd00207">
    <property type="entry name" value="fer2"/>
    <property type="match status" value="1"/>
</dbReference>
<evidence type="ECO:0000256" key="3">
    <source>
        <dbReference type="ARBA" id="ARBA00023002"/>
    </source>
</evidence>
<dbReference type="PROSITE" id="PS51085">
    <property type="entry name" value="2FE2S_FER_2"/>
    <property type="match status" value="1"/>
</dbReference>
<dbReference type="Pfam" id="PF00111">
    <property type="entry name" value="Fer2"/>
    <property type="match status" value="1"/>
</dbReference>
<proteinExistence type="predicted"/>
<dbReference type="KEGG" id="haa:A5892_04920"/>
<evidence type="ECO:0000313" key="8">
    <source>
        <dbReference type="Proteomes" id="UP000077875"/>
    </source>
</evidence>
<keyword evidence="5" id="KW-0411">Iron-sulfur</keyword>
<accession>A0A172YJS3</accession>
<keyword evidence="1" id="KW-0001">2Fe-2S</keyword>
<dbReference type="GO" id="GO:0046872">
    <property type="term" value="F:metal ion binding"/>
    <property type="evidence" value="ECO:0007669"/>
    <property type="project" value="UniProtKB-KW"/>
</dbReference>
<dbReference type="Proteomes" id="UP000077875">
    <property type="component" value="Chromosome"/>
</dbReference>
<dbReference type="FunFam" id="3.10.20.30:FF:000020">
    <property type="entry name" value="Xanthine dehydrogenase iron-sulfur subunit"/>
    <property type="match status" value="1"/>
</dbReference>
<dbReference type="InterPro" id="IPR012675">
    <property type="entry name" value="Beta-grasp_dom_sf"/>
</dbReference>
<dbReference type="PANTHER" id="PTHR45331:SF2">
    <property type="entry name" value="OXIDOREDUCTASE WITH IRON-SULFUR SUBUNIT"/>
    <property type="match status" value="1"/>
</dbReference>
<feature type="domain" description="2Fe-2S ferredoxin-type" evidence="6">
    <location>
        <begin position="13"/>
        <end position="89"/>
    </location>
</feature>
<dbReference type="Gene3D" id="1.10.150.120">
    <property type="entry name" value="[2Fe-2S]-binding domain"/>
    <property type="match status" value="1"/>
</dbReference>
<dbReference type="InterPro" id="IPR036010">
    <property type="entry name" value="2Fe-2S_ferredoxin-like_sf"/>
</dbReference>
<dbReference type="Pfam" id="PF01799">
    <property type="entry name" value="Fer2_2"/>
    <property type="match status" value="1"/>
</dbReference>
<dbReference type="GO" id="GO:0051537">
    <property type="term" value="F:2 iron, 2 sulfur cluster binding"/>
    <property type="evidence" value="ECO:0007669"/>
    <property type="project" value="UniProtKB-KW"/>
</dbReference>
<dbReference type="SUPFAM" id="SSF47741">
    <property type="entry name" value="CO dehydrogenase ISP C-domain like"/>
    <property type="match status" value="1"/>
</dbReference>
<gene>
    <name evidence="7" type="ORF">A5892_04920</name>
</gene>
<keyword evidence="4" id="KW-0408">Iron</keyword>
<evidence type="ECO:0000256" key="2">
    <source>
        <dbReference type="ARBA" id="ARBA00022723"/>
    </source>
</evidence>
<dbReference type="InterPro" id="IPR052914">
    <property type="entry name" value="Aldehyde_Oxdr_Iron-Sulfur"/>
</dbReference>
<evidence type="ECO:0000259" key="6">
    <source>
        <dbReference type="PROSITE" id="PS51085"/>
    </source>
</evidence>
<dbReference type="AlphaFoldDB" id="A0A172YJS3"/>
<dbReference type="STRING" id="376489.A5892_04920"/>
<keyword evidence="3" id="KW-0560">Oxidoreductase</keyword>
<evidence type="ECO:0000256" key="4">
    <source>
        <dbReference type="ARBA" id="ARBA00023004"/>
    </source>
</evidence>
<dbReference type="PROSITE" id="PS00197">
    <property type="entry name" value="2FE2S_FER_1"/>
    <property type="match status" value="1"/>
</dbReference>
<name>A0A172YJS3_9GAMM</name>
<keyword evidence="2" id="KW-0479">Metal-binding</keyword>
<evidence type="ECO:0000256" key="1">
    <source>
        <dbReference type="ARBA" id="ARBA00022714"/>
    </source>
</evidence>
<evidence type="ECO:0000256" key="5">
    <source>
        <dbReference type="ARBA" id="ARBA00023014"/>
    </source>
</evidence>
<dbReference type="InterPro" id="IPR006058">
    <property type="entry name" value="2Fe2S_fd_BS"/>
</dbReference>